<protein>
    <submittedName>
        <fullName evidence="2">Uncharacterized protein</fullName>
    </submittedName>
</protein>
<keyword evidence="3" id="KW-1185">Reference proteome</keyword>
<feature type="region of interest" description="Disordered" evidence="1">
    <location>
        <begin position="1"/>
        <end position="69"/>
    </location>
</feature>
<feature type="compositionally biased region" description="Polar residues" evidence="1">
    <location>
        <begin position="9"/>
        <end position="28"/>
    </location>
</feature>
<feature type="region of interest" description="Disordered" evidence="1">
    <location>
        <begin position="162"/>
        <end position="184"/>
    </location>
</feature>
<comment type="caution">
    <text evidence="2">The sequence shown here is derived from an EMBL/GenBank/DDBJ whole genome shotgun (WGS) entry which is preliminary data.</text>
</comment>
<dbReference type="EMBL" id="RSCD01000005">
    <property type="protein sequence ID" value="RSH92884.1"/>
    <property type="molecule type" value="Genomic_DNA"/>
</dbReference>
<proteinExistence type="predicted"/>
<sequence length="201" mass="21556">MLAVPCPTCESQHVSPRPTSSDVSQPDLHNTEHEDSALDLSTPGSQSGGDDVFSLSPTPASTWSSISSTEDPVVRDYLSSHTTSAPSVESDSVSELPRSHRLCGFNSKRPYSSTCEPCSEHRYEHDKFTGMIICRSHLDTMQRLSKGDAAVEKLLSGFKGAPRRGWGAEPSSGDRTQKADGACPSTVEDVSIASSDTVRVL</sequence>
<dbReference type="Proteomes" id="UP000279259">
    <property type="component" value="Unassembled WGS sequence"/>
</dbReference>
<organism evidence="2 3">
    <name type="scientific">Saitozyma podzolica</name>
    <dbReference type="NCBI Taxonomy" id="1890683"/>
    <lineage>
        <taxon>Eukaryota</taxon>
        <taxon>Fungi</taxon>
        <taxon>Dikarya</taxon>
        <taxon>Basidiomycota</taxon>
        <taxon>Agaricomycotina</taxon>
        <taxon>Tremellomycetes</taxon>
        <taxon>Tremellales</taxon>
        <taxon>Trimorphomycetaceae</taxon>
        <taxon>Saitozyma</taxon>
    </lineage>
</organism>
<evidence type="ECO:0000256" key="1">
    <source>
        <dbReference type="SAM" id="MobiDB-lite"/>
    </source>
</evidence>
<name>A0A427YP45_9TREE</name>
<gene>
    <name evidence="2" type="ORF">EHS25_008330</name>
</gene>
<accession>A0A427YP45</accession>
<feature type="compositionally biased region" description="Polar residues" evidence="1">
    <location>
        <begin position="55"/>
        <end position="69"/>
    </location>
</feature>
<evidence type="ECO:0000313" key="2">
    <source>
        <dbReference type="EMBL" id="RSH92884.1"/>
    </source>
</evidence>
<evidence type="ECO:0000313" key="3">
    <source>
        <dbReference type="Proteomes" id="UP000279259"/>
    </source>
</evidence>
<reference evidence="2 3" key="1">
    <citation type="submission" date="2018-11" db="EMBL/GenBank/DDBJ databases">
        <title>Genome sequence of Saitozyma podzolica DSM 27192.</title>
        <authorList>
            <person name="Aliyu H."/>
            <person name="Gorte O."/>
            <person name="Ochsenreither K."/>
        </authorList>
    </citation>
    <scope>NUCLEOTIDE SEQUENCE [LARGE SCALE GENOMIC DNA]</scope>
    <source>
        <strain evidence="2 3">DSM 27192</strain>
    </source>
</reference>
<dbReference type="AlphaFoldDB" id="A0A427YP45"/>